<dbReference type="InterPro" id="IPR009537">
    <property type="entry name" value="DUF1156"/>
</dbReference>
<feature type="domain" description="DUF1156" evidence="2">
    <location>
        <begin position="25"/>
        <end position="94"/>
    </location>
</feature>
<protein>
    <recommendedName>
        <fullName evidence="2">DUF1156 domain-containing protein</fullName>
    </recommendedName>
</protein>
<sequence>MSGATEDTAPAPAPERRTKLIEVSLPLEAINRESAREKSIRHGHPSTLHLWWARRPLAAARAMLFAQLVDDPSARPDLYRGEEEQKAERQRLFDLIEEMVPWEATRDERIMRKVREKIAESHGDGPLPPILDPFAGGGTIPLEAHRLGLQAHASDLNPVPVVINKALIEIPPKWAGRKPVSPTAELRHEGSWRGASGLAEDVRQYGKWMRERAYEKIGAHYPKAKLEDGSERPVIAWLWARTVACRDPACPAEMPLVRSFWLSKKKDRPSYIIPEPVDGQVTFTIGGPKGEPRAGTVDGKGAECLVCGDRAPLAYVRTEGKAGRMGAVMMAVVVEEKRRRVYLPPTAEHLEAADVERPAKVPESELPEQALGFRVQGYGMRKHADLFTNRQLLALTTFSDLVGEARERVERDARDVGMGEAEAIEYGKAVATYLGFAVSRMSDYASTITTWASNPQMEILRGTFARQTLSMTWDFAEGNVFGPSSGTLEIMLTAIGKSLDALPAQDKHGQVSQADASNRPYDNYVINTDPPYYDNIGYADLADYFYVWLRSSLGDIYPEVMSTILTPKEPELIATPYRHNGSSEAAEKHFERGFVETFTHMRAGHHPDYPLTVYYAFKQAETDAEDGTASTGWETLLSGLIEAGWSVTGTWPVRTERTGRSRDIGSNALASSVVLACRPRHITAGSTDRRGFLRALRSELPDKLRKLQEGNLAPVDLPQSAIGPGIAVFSRYAKVTEPDGSPMRVRTALGLINDVLADVLNEQEGEFDQDTRWAIRWFEQFQWGKGTFGDAETLAKAYNVSVKGLQDAHITASGDSKVWLVAPADLPESYDPETDLRISVWEAAMHLSRVLDGKGAQSGVGPAGELLAGIRARGEFDEDAIRDLAHLLYAVCDRKRWSESGQRFNNLASSWSDLQTEARNAEKRGPRKPQHQPLF</sequence>
<accession>A0AAI8L0P4</accession>
<dbReference type="EMBL" id="CP032427">
    <property type="protein sequence ID" value="AYC39223.1"/>
    <property type="molecule type" value="Genomic_DNA"/>
</dbReference>
<dbReference type="Pfam" id="PF06634">
    <property type="entry name" value="DUF1156"/>
    <property type="match status" value="1"/>
</dbReference>
<evidence type="ECO:0000313" key="4">
    <source>
        <dbReference type="Proteomes" id="UP000265765"/>
    </source>
</evidence>
<reference evidence="3 4" key="1">
    <citation type="submission" date="2018-09" db="EMBL/GenBank/DDBJ databases">
        <title>Production of Trimethoprim by Streptomyces sp. 3E-1.</title>
        <authorList>
            <person name="Kang H.J."/>
            <person name="Kim S.B."/>
        </authorList>
    </citation>
    <scope>NUCLEOTIDE SEQUENCE [LARGE SCALE GENOMIC DNA]</scope>
    <source>
        <strain evidence="3 4">3E-1</strain>
    </source>
</reference>
<evidence type="ECO:0000259" key="2">
    <source>
        <dbReference type="Pfam" id="PF06634"/>
    </source>
</evidence>
<dbReference type="KEGG" id="sge:DWG14_03456"/>
<feature type="region of interest" description="Disordered" evidence="1">
    <location>
        <begin position="915"/>
        <end position="935"/>
    </location>
</feature>
<dbReference type="RefSeq" id="WP_167506666.1">
    <property type="nucleotide sequence ID" value="NZ_CP032427.1"/>
</dbReference>
<proteinExistence type="predicted"/>
<dbReference type="Proteomes" id="UP000265765">
    <property type="component" value="Chromosome"/>
</dbReference>
<dbReference type="SUPFAM" id="SSF53335">
    <property type="entry name" value="S-adenosyl-L-methionine-dependent methyltransferases"/>
    <property type="match status" value="1"/>
</dbReference>
<feature type="compositionally biased region" description="Basic residues" evidence="1">
    <location>
        <begin position="925"/>
        <end position="935"/>
    </location>
</feature>
<gene>
    <name evidence="3" type="ORF">DWG14_03456</name>
</gene>
<evidence type="ECO:0000313" key="3">
    <source>
        <dbReference type="EMBL" id="AYC39223.1"/>
    </source>
</evidence>
<dbReference type="REBASE" id="272122">
    <property type="entry name" value="M.Sgr3E1ORF3456P"/>
</dbReference>
<organism evidence="3 4">
    <name type="scientific">Streptomyces griseorubiginosus</name>
    <dbReference type="NCBI Taxonomy" id="67304"/>
    <lineage>
        <taxon>Bacteria</taxon>
        <taxon>Bacillati</taxon>
        <taxon>Actinomycetota</taxon>
        <taxon>Actinomycetes</taxon>
        <taxon>Kitasatosporales</taxon>
        <taxon>Streptomycetaceae</taxon>
        <taxon>Streptomyces</taxon>
    </lineage>
</organism>
<dbReference type="GeneID" id="91282377"/>
<name>A0AAI8L0P4_9ACTN</name>
<dbReference type="InterPro" id="IPR029063">
    <property type="entry name" value="SAM-dependent_MTases_sf"/>
</dbReference>
<dbReference type="AlphaFoldDB" id="A0AAI8L0P4"/>
<evidence type="ECO:0000256" key="1">
    <source>
        <dbReference type="SAM" id="MobiDB-lite"/>
    </source>
</evidence>